<dbReference type="InterPro" id="IPR046798">
    <property type="entry name" value="2OG-FeII_Oxy_6"/>
</dbReference>
<dbReference type="Proteomes" id="UP000663831">
    <property type="component" value="Unassembled WGS sequence"/>
</dbReference>
<evidence type="ECO:0000259" key="2">
    <source>
        <dbReference type="Pfam" id="PF20515"/>
    </source>
</evidence>
<gene>
    <name evidence="3" type="ORF">RDB_LOCUS162583</name>
</gene>
<accession>A0A8H3DSQ9</accession>
<dbReference type="AlphaFoldDB" id="A0A8H3DSQ9"/>
<dbReference type="EMBL" id="CAJMWV010008222">
    <property type="protein sequence ID" value="CAE6534601.1"/>
    <property type="molecule type" value="Genomic_DNA"/>
</dbReference>
<feature type="domain" description="Tet-like 2OG-Fe(II) oxygenase" evidence="2">
    <location>
        <begin position="320"/>
        <end position="499"/>
    </location>
</feature>
<proteinExistence type="predicted"/>
<evidence type="ECO:0000313" key="3">
    <source>
        <dbReference type="EMBL" id="CAE6534601.1"/>
    </source>
</evidence>
<evidence type="ECO:0000313" key="4">
    <source>
        <dbReference type="Proteomes" id="UP000663831"/>
    </source>
</evidence>
<evidence type="ECO:0000256" key="1">
    <source>
        <dbReference type="SAM" id="MobiDB-lite"/>
    </source>
</evidence>
<dbReference type="OrthoDB" id="3211439at2759"/>
<organism evidence="3 4">
    <name type="scientific">Rhizoctonia solani</name>
    <dbReference type="NCBI Taxonomy" id="456999"/>
    <lineage>
        <taxon>Eukaryota</taxon>
        <taxon>Fungi</taxon>
        <taxon>Dikarya</taxon>
        <taxon>Basidiomycota</taxon>
        <taxon>Agaricomycotina</taxon>
        <taxon>Agaricomycetes</taxon>
        <taxon>Cantharellales</taxon>
        <taxon>Ceratobasidiaceae</taxon>
        <taxon>Rhizoctonia</taxon>
    </lineage>
</organism>
<comment type="caution">
    <text evidence="3">The sequence shown here is derived from an EMBL/GenBank/DDBJ whole genome shotgun (WGS) entry which is preliminary data.</text>
</comment>
<reference evidence="3" key="1">
    <citation type="submission" date="2021-01" db="EMBL/GenBank/DDBJ databases">
        <authorList>
            <person name="Kaushik A."/>
        </authorList>
    </citation>
    <scope>NUCLEOTIDE SEQUENCE</scope>
    <source>
        <strain evidence="3">AG3-1AP</strain>
    </source>
</reference>
<sequence length="563" mass="63877">MARTKNWQKRCEELLQSAQKIKTKCVNIDAFEYLTLGVGQLVDIVHFEYATKAASQDVKNWPMYLGELQSILNNFNGLKNLEEERENALIALSHKLCELPDSDKELTVKLHQLVKDAIETYKATVEHLTIESQLEHKRAMRLSCRQKIKLTHLALTRKFIPPKPIKEMTQNEVTQHYQALQEIFPELKDFCTLDLNKLREHRSCAACCILEPTIPTFPYEAKSSKQSGFPDNAPGGSAIPFIPGLFPRGAISHKDVQHHTFQVIYHGTTCGIVQVPNTEVPEIGLFIHIPTLDELQAELAYGRLAKLLSDMAPFGYQANVNGAWKAAGCPGKLKSFGWHPMWFSDKPMGTYKDQTASMKEHVKEVQDIFNTVFLNLLASNAAQEALDYQVEKGLPSFGCTSIDILSHDPSPGSNFTLSFLGFANQAHVDKDAFRYVFSVYIFVDDKGHLVTDPKLIKDCMQDGHFLWPDLHLMIDTSRCNGVVIFYWRGTHERHCTMESYNLEGKKVTRYGTSVQVNRNLLRRTITYHILMEKWKESMAEWEFNGSQGPSPAQPVQPVDLTNS</sequence>
<feature type="region of interest" description="Disordered" evidence="1">
    <location>
        <begin position="542"/>
        <end position="563"/>
    </location>
</feature>
<dbReference type="Pfam" id="PF20515">
    <property type="entry name" value="2OG-FeII_Oxy_6"/>
    <property type="match status" value="1"/>
</dbReference>
<name>A0A8H3DSQ9_9AGAM</name>
<protein>
    <recommendedName>
        <fullName evidence="2">Tet-like 2OG-Fe(II) oxygenase domain-containing protein</fullName>
    </recommendedName>
</protein>